<protein>
    <submittedName>
        <fullName evidence="7">Bacterial regulatory s, gntR family protein</fullName>
    </submittedName>
</protein>
<dbReference type="RefSeq" id="WP_061537219.1">
    <property type="nucleotide sequence ID" value="NZ_CP013235.1"/>
</dbReference>
<dbReference type="Pfam" id="PF00155">
    <property type="entry name" value="Aminotran_1_2"/>
    <property type="match status" value="1"/>
</dbReference>
<dbReference type="InterPro" id="IPR015421">
    <property type="entry name" value="PyrdxlP-dep_Trfase_major"/>
</dbReference>
<dbReference type="SUPFAM" id="SSF46785">
    <property type="entry name" value="Winged helix' DNA-binding domain"/>
    <property type="match status" value="1"/>
</dbReference>
<accession>A0A127QJF0</accession>
<proteinExistence type="inferred from homology"/>
<dbReference type="InterPro" id="IPR036388">
    <property type="entry name" value="WH-like_DNA-bd_sf"/>
</dbReference>
<dbReference type="InterPro" id="IPR000524">
    <property type="entry name" value="Tscrpt_reg_HTH_GntR"/>
</dbReference>
<name>A0A127QJF0_9BURK</name>
<dbReference type="SMART" id="SM00345">
    <property type="entry name" value="HTH_GNTR"/>
    <property type="match status" value="1"/>
</dbReference>
<evidence type="ECO:0000256" key="5">
    <source>
        <dbReference type="ARBA" id="ARBA00023163"/>
    </source>
</evidence>
<evidence type="ECO:0000256" key="3">
    <source>
        <dbReference type="ARBA" id="ARBA00023015"/>
    </source>
</evidence>
<gene>
    <name evidence="7" type="ORF">CAter282_2417</name>
</gene>
<dbReference type="SUPFAM" id="SSF53383">
    <property type="entry name" value="PLP-dependent transferases"/>
    <property type="match status" value="1"/>
</dbReference>
<dbReference type="Proteomes" id="UP000071778">
    <property type="component" value="Chromosome"/>
</dbReference>
<evidence type="ECO:0000256" key="2">
    <source>
        <dbReference type="ARBA" id="ARBA00022898"/>
    </source>
</evidence>
<dbReference type="PROSITE" id="PS50949">
    <property type="entry name" value="HTH_GNTR"/>
    <property type="match status" value="1"/>
</dbReference>
<dbReference type="Gene3D" id="3.40.640.10">
    <property type="entry name" value="Type I PLP-dependent aspartate aminotransferase-like (Major domain)"/>
    <property type="match status" value="1"/>
</dbReference>
<keyword evidence="3" id="KW-0805">Transcription regulation</keyword>
<evidence type="ECO:0000256" key="4">
    <source>
        <dbReference type="ARBA" id="ARBA00023125"/>
    </source>
</evidence>
<dbReference type="CDD" id="cd00609">
    <property type="entry name" value="AAT_like"/>
    <property type="match status" value="1"/>
</dbReference>
<dbReference type="InterPro" id="IPR015424">
    <property type="entry name" value="PyrdxlP-dep_Trfase"/>
</dbReference>
<keyword evidence="8" id="KW-1185">Reference proteome</keyword>
<dbReference type="InterPro" id="IPR051446">
    <property type="entry name" value="HTH_trans_reg/aminotransferase"/>
</dbReference>
<dbReference type="Gene3D" id="1.10.10.10">
    <property type="entry name" value="Winged helix-like DNA-binding domain superfamily/Winged helix DNA-binding domain"/>
    <property type="match status" value="1"/>
</dbReference>
<feature type="domain" description="HTH gntR-type" evidence="6">
    <location>
        <begin position="11"/>
        <end position="79"/>
    </location>
</feature>
<evidence type="ECO:0000259" key="6">
    <source>
        <dbReference type="PROSITE" id="PS50949"/>
    </source>
</evidence>
<dbReference type="GO" id="GO:0003700">
    <property type="term" value="F:DNA-binding transcription factor activity"/>
    <property type="evidence" value="ECO:0007669"/>
    <property type="project" value="InterPro"/>
</dbReference>
<sequence>MELHIVIDGERDLAGQVYRQIKEGIQSGRLAAGEQVPPSRLLAQQLGVSRKTVSDAYARLTMDKLLVGQIGAGTFVNSALPLPPISRRLAAKDLAAGATLNDWLGRSIPLPPPRPERRSAYDFLGGAAKSHFPLTEWRQCVLHGLRKSHAARGFYAEPEGLPVLREAIARHAAFARGVQCGPVDVLVTNGAQQAIDLIARVLLAPGSTVAIEDPGYPPARMTFASQGANVVCIPVDEEGMLVEQIPDGTCLIYVTPAHQFPLGMPMSVARRKALLKRASELGAIIIEDDYDSEFRYEGRPTDSLQSMDSEGLVAFVGTFSKVMLPELRIGYLIAPSAIREAVTVAKHLCDWHAPTMMQWALAKFIDDGYLQKHIRRCHTLYASRRENLLSRLTGDLAPWLQPVPATAGFHLTALTTRKIDLALLLRLARRVDVGLYTIDMFYHALPPTPGLLFGYGAIETLDIDPALDRVKAILTEIA</sequence>
<evidence type="ECO:0000256" key="1">
    <source>
        <dbReference type="ARBA" id="ARBA00005384"/>
    </source>
</evidence>
<evidence type="ECO:0000313" key="8">
    <source>
        <dbReference type="Proteomes" id="UP000071778"/>
    </source>
</evidence>
<dbReference type="EMBL" id="CP013235">
    <property type="protein sequence ID" value="AMP10163.1"/>
    <property type="molecule type" value="Genomic_DNA"/>
</dbReference>
<reference evidence="7 8" key="1">
    <citation type="submission" date="2015-11" db="EMBL/GenBank/DDBJ databases">
        <title>Exploring the genomic traits of fungus-feeding bacterial genus Collimonas.</title>
        <authorList>
            <person name="Song C."/>
            <person name="Schmidt R."/>
            <person name="de Jager V."/>
            <person name="Krzyzanowska D."/>
            <person name="Jongedijk E."/>
            <person name="Cankar K."/>
            <person name="Beekwilder J."/>
            <person name="van Veen A."/>
            <person name="de Boer W."/>
            <person name="van Veen J.A."/>
            <person name="Garbeva P."/>
        </authorList>
    </citation>
    <scope>NUCLEOTIDE SEQUENCE [LARGE SCALE GENOMIC DNA]</scope>
    <source>
        <strain evidence="7 8">Ter282</strain>
    </source>
</reference>
<dbReference type="GO" id="GO:0003677">
    <property type="term" value="F:DNA binding"/>
    <property type="evidence" value="ECO:0007669"/>
    <property type="project" value="UniProtKB-KW"/>
</dbReference>
<dbReference type="InterPro" id="IPR004839">
    <property type="entry name" value="Aminotransferase_I/II_large"/>
</dbReference>
<dbReference type="GO" id="GO:0030170">
    <property type="term" value="F:pyridoxal phosphate binding"/>
    <property type="evidence" value="ECO:0007669"/>
    <property type="project" value="InterPro"/>
</dbReference>
<dbReference type="AlphaFoldDB" id="A0A127QJF0"/>
<dbReference type="PANTHER" id="PTHR46577">
    <property type="entry name" value="HTH-TYPE TRANSCRIPTIONAL REGULATORY PROTEIN GABR"/>
    <property type="match status" value="1"/>
</dbReference>
<evidence type="ECO:0000313" key="7">
    <source>
        <dbReference type="EMBL" id="AMP10163.1"/>
    </source>
</evidence>
<dbReference type="PANTHER" id="PTHR46577:SF1">
    <property type="entry name" value="HTH-TYPE TRANSCRIPTIONAL REGULATORY PROTEIN GABR"/>
    <property type="match status" value="1"/>
</dbReference>
<dbReference type="Pfam" id="PF00392">
    <property type="entry name" value="GntR"/>
    <property type="match status" value="1"/>
</dbReference>
<keyword evidence="2" id="KW-0663">Pyridoxal phosphate</keyword>
<keyword evidence="4" id="KW-0238">DNA-binding</keyword>
<keyword evidence="5" id="KW-0804">Transcription</keyword>
<dbReference type="InterPro" id="IPR036390">
    <property type="entry name" value="WH_DNA-bd_sf"/>
</dbReference>
<organism evidence="7 8">
    <name type="scientific">Collimonas arenae</name>
    <dbReference type="NCBI Taxonomy" id="279058"/>
    <lineage>
        <taxon>Bacteria</taxon>
        <taxon>Pseudomonadati</taxon>
        <taxon>Pseudomonadota</taxon>
        <taxon>Betaproteobacteria</taxon>
        <taxon>Burkholderiales</taxon>
        <taxon>Oxalobacteraceae</taxon>
        <taxon>Collimonas</taxon>
    </lineage>
</organism>
<dbReference type="PATRIC" id="fig|279058.18.peg.2385"/>
<comment type="similarity">
    <text evidence="1">In the C-terminal section; belongs to the class-I pyridoxal-phosphate-dependent aminotransferase family.</text>
</comment>
<dbReference type="CDD" id="cd07377">
    <property type="entry name" value="WHTH_GntR"/>
    <property type="match status" value="1"/>
</dbReference>